<dbReference type="InterPro" id="IPR001611">
    <property type="entry name" value="Leu-rich_rpt"/>
</dbReference>
<evidence type="ECO:0000256" key="3">
    <source>
        <dbReference type="ARBA" id="ARBA00022692"/>
    </source>
</evidence>
<organism evidence="12 13">
    <name type="scientific">Brassica cretica</name>
    <name type="common">Mustard</name>
    <dbReference type="NCBI Taxonomy" id="69181"/>
    <lineage>
        <taxon>Eukaryota</taxon>
        <taxon>Viridiplantae</taxon>
        <taxon>Streptophyta</taxon>
        <taxon>Embryophyta</taxon>
        <taxon>Tracheophyta</taxon>
        <taxon>Spermatophyta</taxon>
        <taxon>Magnoliopsida</taxon>
        <taxon>eudicotyledons</taxon>
        <taxon>Gunneridae</taxon>
        <taxon>Pentapetalae</taxon>
        <taxon>rosids</taxon>
        <taxon>malvids</taxon>
        <taxon>Brassicales</taxon>
        <taxon>Brassicaceae</taxon>
        <taxon>Brassiceae</taxon>
        <taxon>Brassica</taxon>
    </lineage>
</organism>
<comment type="caution">
    <text evidence="12">The sequence shown here is derived from an EMBL/GenBank/DDBJ whole genome shotgun (WGS) entry which is preliminary data.</text>
</comment>
<evidence type="ECO:0000256" key="8">
    <source>
        <dbReference type="ARBA" id="ARBA00023170"/>
    </source>
</evidence>
<evidence type="ECO:0000256" key="7">
    <source>
        <dbReference type="ARBA" id="ARBA00023136"/>
    </source>
</evidence>
<keyword evidence="2" id="KW-0433">Leucine-rich repeat</keyword>
<comment type="subcellular location">
    <subcellularLocation>
        <location evidence="1">Membrane</location>
        <topology evidence="1">Single-pass type I membrane protein</topology>
    </subcellularLocation>
</comment>
<dbReference type="PANTHER" id="PTHR27000">
    <property type="entry name" value="LEUCINE-RICH REPEAT RECEPTOR-LIKE PROTEIN KINASE FAMILY PROTEIN-RELATED"/>
    <property type="match status" value="1"/>
</dbReference>
<sequence>MVKPCFHFSSIFCCLFVSGFFVNSLVSQAFPRPDQIEILMAFKNEFPILKCPYSEQKTSSWTIKDVKSFDGVEFDNETGVVTKLYLSGACLTGSVSANSSLFRLHHLSSLNRLTYLDLSHNELIGSFSPLLNLSRLSSLDLSSMGLTGEIPSSISSLNLLMDLNLSDLSSNHFSGYFPCCLLTMPFLSSLDLSQNHLTDSLETMNCSSSSNLHALLLSYNRLSGQGTLPIFSKYIRPNQLRVLLGLQVFRMVDISRNKFTGSLPHDYFVNWSKLLISIPEELREPLLNGDNYFHYPSINNFTGHIPSSWANLTGLESLDLSRNQLSGTIPQELATLSFLEYIDVSHNKLTGQIPQGTQMGGQPKSSFEGNLNLWGPPLEKSCFRDKVPSTPEAQEPEQVLNWKAAAMGYGPGVLFGLAIGQILYSYKPMLFFKLFRL</sequence>
<evidence type="ECO:0000313" key="12">
    <source>
        <dbReference type="EMBL" id="KAF3495299.1"/>
    </source>
</evidence>
<accession>A0ABQ7AC68</accession>
<evidence type="ECO:0000256" key="9">
    <source>
        <dbReference type="ARBA" id="ARBA00023180"/>
    </source>
</evidence>
<keyword evidence="4 11" id="KW-0732">Signal</keyword>
<gene>
    <name evidence="12" type="ORF">DY000_02058275</name>
</gene>
<feature type="signal peptide" evidence="11">
    <location>
        <begin position="1"/>
        <end position="29"/>
    </location>
</feature>
<evidence type="ECO:0000256" key="4">
    <source>
        <dbReference type="ARBA" id="ARBA00022729"/>
    </source>
</evidence>
<protein>
    <recommendedName>
        <fullName evidence="14">Leucine-rich repeat-containing N-terminal plant-type domain-containing protein</fullName>
    </recommendedName>
</protein>
<dbReference type="Gene3D" id="3.80.10.10">
    <property type="entry name" value="Ribonuclease Inhibitor"/>
    <property type="match status" value="2"/>
</dbReference>
<reference evidence="12 13" key="1">
    <citation type="journal article" date="2020" name="BMC Genomics">
        <title>Intraspecific diversification of the crop wild relative Brassica cretica Lam. using demographic model selection.</title>
        <authorList>
            <person name="Kioukis A."/>
            <person name="Michalopoulou V.A."/>
            <person name="Briers L."/>
            <person name="Pirintsos S."/>
            <person name="Studholme D.J."/>
            <person name="Pavlidis P."/>
            <person name="Sarris P.F."/>
        </authorList>
    </citation>
    <scope>NUCLEOTIDE SEQUENCE [LARGE SCALE GENOMIC DNA]</scope>
    <source>
        <strain evidence="13">cv. PFS-1207/04</strain>
    </source>
</reference>
<dbReference type="InterPro" id="IPR032675">
    <property type="entry name" value="LRR_dom_sf"/>
</dbReference>
<keyword evidence="13" id="KW-1185">Reference proteome</keyword>
<dbReference type="PRINTS" id="PR00019">
    <property type="entry name" value="LEURICHRPT"/>
</dbReference>
<keyword evidence="6 10" id="KW-1133">Transmembrane helix</keyword>
<dbReference type="PROSITE" id="PS51450">
    <property type="entry name" value="LRR"/>
    <property type="match status" value="1"/>
</dbReference>
<evidence type="ECO:0000256" key="10">
    <source>
        <dbReference type="SAM" id="Phobius"/>
    </source>
</evidence>
<feature type="chain" id="PRO_5046182952" description="Leucine-rich repeat-containing N-terminal plant-type domain-containing protein" evidence="11">
    <location>
        <begin position="30"/>
        <end position="437"/>
    </location>
</feature>
<keyword evidence="5" id="KW-0677">Repeat</keyword>
<keyword evidence="7 10" id="KW-0472">Membrane</keyword>
<dbReference type="PANTHER" id="PTHR27000:SF787">
    <property type="entry name" value="RECEPTOR-LIKE PROTEIN 39"/>
    <property type="match status" value="1"/>
</dbReference>
<dbReference type="SUPFAM" id="SSF52047">
    <property type="entry name" value="RNI-like"/>
    <property type="match status" value="1"/>
</dbReference>
<evidence type="ECO:0008006" key="14">
    <source>
        <dbReference type="Google" id="ProtNLM"/>
    </source>
</evidence>
<dbReference type="Pfam" id="PF00560">
    <property type="entry name" value="LRR_1"/>
    <property type="match status" value="2"/>
</dbReference>
<evidence type="ECO:0000256" key="1">
    <source>
        <dbReference type="ARBA" id="ARBA00004479"/>
    </source>
</evidence>
<keyword evidence="3 10" id="KW-0812">Transmembrane</keyword>
<evidence type="ECO:0000256" key="6">
    <source>
        <dbReference type="ARBA" id="ARBA00022989"/>
    </source>
</evidence>
<evidence type="ECO:0000256" key="11">
    <source>
        <dbReference type="SAM" id="SignalP"/>
    </source>
</evidence>
<dbReference type="Pfam" id="PF13855">
    <property type="entry name" value="LRR_8"/>
    <property type="match status" value="1"/>
</dbReference>
<keyword evidence="8" id="KW-0675">Receptor</keyword>
<keyword evidence="9" id="KW-0325">Glycoprotein</keyword>
<dbReference type="EMBL" id="QGKV02002055">
    <property type="protein sequence ID" value="KAF3495299.1"/>
    <property type="molecule type" value="Genomic_DNA"/>
</dbReference>
<evidence type="ECO:0000256" key="5">
    <source>
        <dbReference type="ARBA" id="ARBA00022737"/>
    </source>
</evidence>
<proteinExistence type="predicted"/>
<dbReference type="Pfam" id="PF13516">
    <property type="entry name" value="LRR_6"/>
    <property type="match status" value="1"/>
</dbReference>
<evidence type="ECO:0000256" key="2">
    <source>
        <dbReference type="ARBA" id="ARBA00022614"/>
    </source>
</evidence>
<feature type="transmembrane region" description="Helical" evidence="10">
    <location>
        <begin position="406"/>
        <end position="426"/>
    </location>
</feature>
<name>A0ABQ7AC68_BRACR</name>
<evidence type="ECO:0000313" key="13">
    <source>
        <dbReference type="Proteomes" id="UP000266723"/>
    </source>
</evidence>
<dbReference type="Proteomes" id="UP000266723">
    <property type="component" value="Unassembled WGS sequence"/>
</dbReference>